<gene>
    <name evidence="4" type="ORF">SAMN05444171_1118</name>
</gene>
<dbReference type="Gene3D" id="2.60.120.260">
    <property type="entry name" value="Galactose-binding domain-like"/>
    <property type="match status" value="1"/>
</dbReference>
<evidence type="ECO:0000256" key="2">
    <source>
        <dbReference type="SAM" id="SignalP"/>
    </source>
</evidence>
<sequence>MRFWVSLIAALSFGASAHASNLIVNGDFSTPNQSGGWSIYSPGTSGWTNANGDGVEIGTSPIYGLSCISAGCQNLEVNANTFDRDYQTITGLTAGATYTLSWLYGGRTSGGPDALEVYWGNTLLTTNSGSVGVWTPNSFSVVADGTSETLTFLAIVTNGLPSYGNEVTNVSLTAAVPEASTWAMMLLGFLGLGFLGFRRSPKAAAFRLA</sequence>
<dbReference type="Pfam" id="PF07589">
    <property type="entry name" value="PEP-CTERM"/>
    <property type="match status" value="1"/>
</dbReference>
<keyword evidence="1" id="KW-0812">Transmembrane</keyword>
<dbReference type="NCBIfam" id="TIGR02595">
    <property type="entry name" value="PEP_CTERM"/>
    <property type="match status" value="1"/>
</dbReference>
<dbReference type="AlphaFoldDB" id="A0A1H4RHW1"/>
<evidence type="ECO:0000259" key="3">
    <source>
        <dbReference type="Pfam" id="PF07589"/>
    </source>
</evidence>
<evidence type="ECO:0000313" key="5">
    <source>
        <dbReference type="Proteomes" id="UP000183208"/>
    </source>
</evidence>
<dbReference type="EMBL" id="FNTI01000001">
    <property type="protein sequence ID" value="SEC31344.1"/>
    <property type="molecule type" value="Genomic_DNA"/>
</dbReference>
<evidence type="ECO:0000256" key="1">
    <source>
        <dbReference type="SAM" id="Phobius"/>
    </source>
</evidence>
<protein>
    <submittedName>
        <fullName evidence="4">PEP-CTERM protein-sorting domain-containing protein</fullName>
    </submittedName>
</protein>
<dbReference type="OrthoDB" id="8558695at2"/>
<feature type="signal peptide" evidence="2">
    <location>
        <begin position="1"/>
        <end position="19"/>
    </location>
</feature>
<proteinExistence type="predicted"/>
<dbReference type="Proteomes" id="UP000183208">
    <property type="component" value="Unassembled WGS sequence"/>
</dbReference>
<evidence type="ECO:0000313" key="4">
    <source>
        <dbReference type="EMBL" id="SEC31344.1"/>
    </source>
</evidence>
<dbReference type="InterPro" id="IPR013424">
    <property type="entry name" value="Ice-binding_C"/>
</dbReference>
<keyword evidence="1" id="KW-1133">Transmembrane helix</keyword>
<dbReference type="RefSeq" id="WP_074816593.1">
    <property type="nucleotide sequence ID" value="NZ_FNTI01000001.1"/>
</dbReference>
<feature type="transmembrane region" description="Helical" evidence="1">
    <location>
        <begin position="179"/>
        <end position="197"/>
    </location>
</feature>
<keyword evidence="1" id="KW-0472">Membrane</keyword>
<keyword evidence="2" id="KW-0732">Signal</keyword>
<accession>A0A1H4RHW1</accession>
<name>A0A1H4RHW1_9BRAD</name>
<feature type="domain" description="Ice-binding protein C-terminal" evidence="3">
    <location>
        <begin position="175"/>
        <end position="199"/>
    </location>
</feature>
<organism evidence="4 5">
    <name type="scientific">Bradyrhizobium lablabi</name>
    <dbReference type="NCBI Taxonomy" id="722472"/>
    <lineage>
        <taxon>Bacteria</taxon>
        <taxon>Pseudomonadati</taxon>
        <taxon>Pseudomonadota</taxon>
        <taxon>Alphaproteobacteria</taxon>
        <taxon>Hyphomicrobiales</taxon>
        <taxon>Nitrobacteraceae</taxon>
        <taxon>Bradyrhizobium</taxon>
    </lineage>
</organism>
<feature type="chain" id="PRO_5010278208" evidence="2">
    <location>
        <begin position="20"/>
        <end position="209"/>
    </location>
</feature>
<reference evidence="4 5" key="1">
    <citation type="submission" date="2016-10" db="EMBL/GenBank/DDBJ databases">
        <authorList>
            <person name="de Groot N.N."/>
        </authorList>
    </citation>
    <scope>NUCLEOTIDE SEQUENCE [LARGE SCALE GENOMIC DNA]</scope>
    <source>
        <strain evidence="4 5">GAS522</strain>
    </source>
</reference>